<organism evidence="5 6">
    <name type="scientific">Crassaminicella thermophila</name>
    <dbReference type="NCBI Taxonomy" id="2599308"/>
    <lineage>
        <taxon>Bacteria</taxon>
        <taxon>Bacillati</taxon>
        <taxon>Bacillota</taxon>
        <taxon>Clostridia</taxon>
        <taxon>Eubacteriales</taxon>
        <taxon>Clostridiaceae</taxon>
        <taxon>Crassaminicella</taxon>
    </lineage>
</organism>
<dbReference type="PROSITE" id="PS50110">
    <property type="entry name" value="RESPONSE_REGULATORY"/>
    <property type="match status" value="1"/>
</dbReference>
<feature type="modified residue" description="4-aspartylphosphate" evidence="3">
    <location>
        <position position="55"/>
    </location>
</feature>
<comment type="function">
    <text evidence="2">May play the central regulatory role in sporulation. It may be an element of the effector pathway responsible for the activation of sporulation genes in response to nutritional stress. Spo0A may act in concert with spo0H (a sigma factor) to control the expression of some genes that are critical to the sporulation process.</text>
</comment>
<evidence type="ECO:0000259" key="4">
    <source>
        <dbReference type="PROSITE" id="PS50110"/>
    </source>
</evidence>
<evidence type="ECO:0000313" key="6">
    <source>
        <dbReference type="Proteomes" id="UP000324646"/>
    </source>
</evidence>
<proteinExistence type="predicted"/>
<dbReference type="InterPro" id="IPR011006">
    <property type="entry name" value="CheY-like_superfamily"/>
</dbReference>
<protein>
    <recommendedName>
        <fullName evidence="1">Stage 0 sporulation protein A homolog</fullName>
    </recommendedName>
</protein>
<evidence type="ECO:0000256" key="1">
    <source>
        <dbReference type="ARBA" id="ARBA00018672"/>
    </source>
</evidence>
<dbReference type="RefSeq" id="WP_148809937.1">
    <property type="nucleotide sequence ID" value="NZ_CP042243.1"/>
</dbReference>
<dbReference type="OrthoDB" id="1684633at2"/>
<evidence type="ECO:0000313" key="5">
    <source>
        <dbReference type="EMBL" id="QEK12801.1"/>
    </source>
</evidence>
<name>A0A5C0SEP6_CRATE</name>
<dbReference type="AlphaFoldDB" id="A0A5C0SEP6"/>
<dbReference type="Proteomes" id="UP000324646">
    <property type="component" value="Chromosome"/>
</dbReference>
<dbReference type="InterPro" id="IPR001789">
    <property type="entry name" value="Sig_transdc_resp-reg_receiver"/>
</dbReference>
<dbReference type="Pfam" id="PF08664">
    <property type="entry name" value="YcbB"/>
    <property type="match status" value="1"/>
</dbReference>
<gene>
    <name evidence="5" type="ORF">FQB35_10955</name>
</gene>
<dbReference type="KEGG" id="crs:FQB35_10955"/>
<reference evidence="5 6" key="1">
    <citation type="submission" date="2019-07" db="EMBL/GenBank/DDBJ databases">
        <title>Complete genome of Crassaminicella thermophila SY095.</title>
        <authorList>
            <person name="Li X."/>
        </authorList>
    </citation>
    <scope>NUCLEOTIDE SEQUENCE [LARGE SCALE GENOMIC DNA]</scope>
    <source>
        <strain evidence="5 6">SY095</strain>
    </source>
</reference>
<accession>A0A5C0SEP6</accession>
<dbReference type="InterPro" id="IPR013972">
    <property type="entry name" value="YcbB"/>
</dbReference>
<dbReference type="GO" id="GO:0000160">
    <property type="term" value="P:phosphorelay signal transduction system"/>
    <property type="evidence" value="ECO:0007669"/>
    <property type="project" value="InterPro"/>
</dbReference>
<evidence type="ECO:0000256" key="3">
    <source>
        <dbReference type="PROSITE-ProRule" id="PRU00169"/>
    </source>
</evidence>
<evidence type="ECO:0000256" key="2">
    <source>
        <dbReference type="ARBA" id="ARBA00024867"/>
    </source>
</evidence>
<dbReference type="Pfam" id="PF00072">
    <property type="entry name" value="Response_reg"/>
    <property type="match status" value="1"/>
</dbReference>
<dbReference type="PANTHER" id="PTHR43228">
    <property type="entry name" value="TWO-COMPONENT RESPONSE REGULATOR"/>
    <property type="match status" value="1"/>
</dbReference>
<keyword evidence="3" id="KW-0597">Phosphoprotein</keyword>
<dbReference type="Gene3D" id="3.40.50.2300">
    <property type="match status" value="1"/>
</dbReference>
<dbReference type="EMBL" id="CP042243">
    <property type="protein sequence ID" value="QEK12801.1"/>
    <property type="molecule type" value="Genomic_DNA"/>
</dbReference>
<dbReference type="SMART" id="SM00448">
    <property type="entry name" value="REC"/>
    <property type="match status" value="1"/>
</dbReference>
<dbReference type="PANTHER" id="PTHR43228:SF8">
    <property type="entry name" value="TRANSCRIPTIONAL REGULATORY PROTEIN GLNL"/>
    <property type="match status" value="1"/>
</dbReference>
<sequence>MSYNFYIIDDDKGVRKVLKNIISQHDLGYVIGEGDNGIDAIKEIKEFNPDIVLVDLLLPGIDGIAIVSEIKKMNINTNFIMISQVTSKDLVSKAYNKGIEFFIHKPINVVEVISVINKVKEKITMHNVIQSFEKAFHNMNILKEYTGMTNVQTVSEKDRVKKVLSQLGILGESGSNDIVEMISMILEQTEDIRAQLLKQKLSELYKMLNKRYRDDYKISSNVGAIEQRIRRAIIKALGNIANMGIEDYGNDIFMRYSNTLFDFKEVRKQMDCARGKSNYGGKISVKKFIEGIIVELKSEL</sequence>
<keyword evidence="6" id="KW-1185">Reference proteome</keyword>
<feature type="domain" description="Response regulatory" evidence="4">
    <location>
        <begin position="4"/>
        <end position="120"/>
    </location>
</feature>
<dbReference type="InterPro" id="IPR052048">
    <property type="entry name" value="ST_Response_Regulator"/>
</dbReference>
<dbReference type="SUPFAM" id="SSF52172">
    <property type="entry name" value="CheY-like"/>
    <property type="match status" value="1"/>
</dbReference>